<organism evidence="1 2">
    <name type="scientific">Ectopseudomonas guguanensis</name>
    <dbReference type="NCBI Taxonomy" id="1198456"/>
    <lineage>
        <taxon>Bacteria</taxon>
        <taxon>Pseudomonadati</taxon>
        <taxon>Pseudomonadota</taxon>
        <taxon>Gammaproteobacteria</taxon>
        <taxon>Pseudomonadales</taxon>
        <taxon>Pseudomonadaceae</taxon>
        <taxon>Ectopseudomonas</taxon>
    </lineage>
</organism>
<dbReference type="OrthoDB" id="547265at2"/>
<evidence type="ECO:0008006" key="3">
    <source>
        <dbReference type="Google" id="ProtNLM"/>
    </source>
</evidence>
<dbReference type="Proteomes" id="UP000199460">
    <property type="component" value="Unassembled WGS sequence"/>
</dbReference>
<dbReference type="GeneID" id="300931319"/>
<dbReference type="InterPro" id="IPR027417">
    <property type="entry name" value="P-loop_NTPase"/>
</dbReference>
<sequence>MRSLIHIGQHKTGTTSIQHYLKSNRKALLERGLYIADSIAGYDAPSHFILNIYALKPERLSSMKERFIENAGIEALCEIYEHLPAEIERHYEAAKTASCKDIIWSNEGLYLLNSAEEYQKLKNLFLPHSDEMVCLCCFRDLDSYKTSYRKQHEKSGIAPSDDPDSYKYLGNDSWLFDYSRKRELLSSTFDNLIYFKYSKNNMVERFMKYVGYPIDTPEHEIPRLNVTGTNINNP</sequence>
<dbReference type="RefSeq" id="WP_090429613.1">
    <property type="nucleotide sequence ID" value="NZ_FNJJ01000004.1"/>
</dbReference>
<reference evidence="2" key="1">
    <citation type="submission" date="2016-10" db="EMBL/GenBank/DDBJ databases">
        <authorList>
            <person name="Varghese N."/>
            <person name="Submissions S."/>
        </authorList>
    </citation>
    <scope>NUCLEOTIDE SEQUENCE [LARGE SCALE GENOMIC DNA]</scope>
    <source>
        <strain evidence="2">JCM 18416</strain>
    </source>
</reference>
<gene>
    <name evidence="1" type="ORF">SAMN05216213_104216</name>
</gene>
<evidence type="ECO:0000313" key="2">
    <source>
        <dbReference type="Proteomes" id="UP000199460"/>
    </source>
</evidence>
<dbReference type="EMBL" id="FNJJ01000004">
    <property type="protein sequence ID" value="SDP55232.1"/>
    <property type="molecule type" value="Genomic_DNA"/>
</dbReference>
<name>A0A1H0TMD6_9GAMM</name>
<evidence type="ECO:0000313" key="1">
    <source>
        <dbReference type="EMBL" id="SDP55232.1"/>
    </source>
</evidence>
<keyword evidence="2" id="KW-1185">Reference proteome</keyword>
<proteinExistence type="predicted"/>
<protein>
    <recommendedName>
        <fullName evidence="3">Sulfotransferase family protein</fullName>
    </recommendedName>
</protein>
<dbReference type="AlphaFoldDB" id="A0A1H0TMD6"/>
<accession>A0A1H0TMD6</accession>
<dbReference type="SUPFAM" id="SSF52540">
    <property type="entry name" value="P-loop containing nucleoside triphosphate hydrolases"/>
    <property type="match status" value="1"/>
</dbReference>